<dbReference type="FunFam" id="1.10.10.60:FF:000141">
    <property type="entry name" value="TetR family transcriptional regulator"/>
    <property type="match status" value="1"/>
</dbReference>
<evidence type="ECO:0000259" key="5">
    <source>
        <dbReference type="PROSITE" id="PS50977"/>
    </source>
</evidence>
<dbReference type="InterPro" id="IPR009057">
    <property type="entry name" value="Homeodomain-like_sf"/>
</dbReference>
<organism evidence="6 7">
    <name type="scientific">Planococcus lenghuensis</name>
    <dbReference type="NCBI Taxonomy" id="2213202"/>
    <lineage>
        <taxon>Bacteria</taxon>
        <taxon>Bacillati</taxon>
        <taxon>Bacillota</taxon>
        <taxon>Bacilli</taxon>
        <taxon>Bacillales</taxon>
        <taxon>Caryophanaceae</taxon>
        <taxon>Planococcus</taxon>
    </lineage>
</organism>
<dbReference type="KEGG" id="pmar:B0X71_04650"/>
<dbReference type="GO" id="GO:0045892">
    <property type="term" value="P:negative regulation of DNA-templated transcription"/>
    <property type="evidence" value="ECO:0007669"/>
    <property type="project" value="UniProtKB-ARBA"/>
</dbReference>
<dbReference type="PROSITE" id="PS01081">
    <property type="entry name" value="HTH_TETR_1"/>
    <property type="match status" value="1"/>
</dbReference>
<feature type="domain" description="HTH tetR-type" evidence="5">
    <location>
        <begin position="2"/>
        <end position="62"/>
    </location>
</feature>
<protein>
    <recommendedName>
        <fullName evidence="5">HTH tetR-type domain-containing protein</fullName>
    </recommendedName>
</protein>
<evidence type="ECO:0000313" key="7">
    <source>
        <dbReference type="Proteomes" id="UP000188184"/>
    </source>
</evidence>
<evidence type="ECO:0000256" key="3">
    <source>
        <dbReference type="ARBA" id="ARBA00023163"/>
    </source>
</evidence>
<keyword evidence="1" id="KW-0805">Transcription regulation</keyword>
<dbReference type="PANTHER" id="PTHR43479">
    <property type="entry name" value="ACREF/ENVCD OPERON REPRESSOR-RELATED"/>
    <property type="match status" value="1"/>
</dbReference>
<dbReference type="Pfam" id="PF00440">
    <property type="entry name" value="TetR_N"/>
    <property type="match status" value="1"/>
</dbReference>
<dbReference type="SUPFAM" id="SSF46689">
    <property type="entry name" value="Homeodomain-like"/>
    <property type="match status" value="1"/>
</dbReference>
<reference evidence="6 7" key="1">
    <citation type="submission" date="2017-02" db="EMBL/GenBank/DDBJ databases">
        <title>The complete genomic sequence of a novel cold adapted crude oil-degrading bacterium Planococcus qaidamina Y42.</title>
        <authorList>
            <person name="Yang R."/>
        </authorList>
    </citation>
    <scope>NUCLEOTIDE SEQUENCE [LARGE SCALE GENOMIC DNA]</scope>
    <source>
        <strain evidence="6 7">Y42</strain>
    </source>
</reference>
<proteinExistence type="predicted"/>
<evidence type="ECO:0000313" key="6">
    <source>
        <dbReference type="EMBL" id="AQQ52468.1"/>
    </source>
</evidence>
<dbReference type="GO" id="GO:0003677">
    <property type="term" value="F:DNA binding"/>
    <property type="evidence" value="ECO:0007669"/>
    <property type="project" value="UniProtKB-UniRule"/>
</dbReference>
<dbReference type="PROSITE" id="PS50977">
    <property type="entry name" value="HTH_TETR_2"/>
    <property type="match status" value="1"/>
</dbReference>
<dbReference type="InterPro" id="IPR023772">
    <property type="entry name" value="DNA-bd_HTH_TetR-type_CS"/>
</dbReference>
<dbReference type="AlphaFoldDB" id="A0A1Q2KW76"/>
<sequence>MNMKKKQIVDAAYTLFIEKGYAATSIQDILDRAKISKGTFYNYFTSKGECLRGILEAIAEETEIKRRQAATGEQINDAAVLSEQIAIRLRINKERKLFPLFESIFHSEDAELKAFAKQLHFSEIYWLAGRITDVYGEQAAPFALENSALVLGTIQHLIHLHAANATSEMSAERLTDFVLRRMEASLVDQLQTNDTFLPFTLREFQTEQPNALLEIHARARTLADKSEDQQTGQLLSFIADELKEPNPRTHLIGSVVTTLENDGILTPEFSHDIRQALTES</sequence>
<keyword evidence="7" id="KW-1185">Reference proteome</keyword>
<feature type="DNA-binding region" description="H-T-H motif" evidence="4">
    <location>
        <begin position="25"/>
        <end position="44"/>
    </location>
</feature>
<evidence type="ECO:0000256" key="1">
    <source>
        <dbReference type="ARBA" id="ARBA00023015"/>
    </source>
</evidence>
<dbReference type="OrthoDB" id="9812993at2"/>
<dbReference type="InterPro" id="IPR001647">
    <property type="entry name" value="HTH_TetR"/>
</dbReference>
<dbReference type="InterPro" id="IPR050624">
    <property type="entry name" value="HTH-type_Tx_Regulator"/>
</dbReference>
<name>A0A1Q2KW76_9BACL</name>
<evidence type="ECO:0000256" key="2">
    <source>
        <dbReference type="ARBA" id="ARBA00023125"/>
    </source>
</evidence>
<dbReference type="Proteomes" id="UP000188184">
    <property type="component" value="Chromosome"/>
</dbReference>
<accession>A0A1Q2KW76</accession>
<dbReference type="EMBL" id="CP019640">
    <property type="protein sequence ID" value="AQQ52468.1"/>
    <property type="molecule type" value="Genomic_DNA"/>
</dbReference>
<keyword evidence="2 4" id="KW-0238">DNA-binding</keyword>
<gene>
    <name evidence="6" type="ORF">B0X71_04650</name>
</gene>
<dbReference type="Gene3D" id="1.10.357.10">
    <property type="entry name" value="Tetracycline Repressor, domain 2"/>
    <property type="match status" value="1"/>
</dbReference>
<evidence type="ECO:0000256" key="4">
    <source>
        <dbReference type="PROSITE-ProRule" id="PRU00335"/>
    </source>
</evidence>
<dbReference type="PANTHER" id="PTHR43479:SF11">
    <property type="entry name" value="ACREF_ENVCD OPERON REPRESSOR-RELATED"/>
    <property type="match status" value="1"/>
</dbReference>
<dbReference type="PRINTS" id="PR00455">
    <property type="entry name" value="HTHTETR"/>
</dbReference>
<keyword evidence="3" id="KW-0804">Transcription</keyword>